<dbReference type="SMART" id="SM00065">
    <property type="entry name" value="GAF"/>
    <property type="match status" value="1"/>
</dbReference>
<evidence type="ECO:0000313" key="9">
    <source>
        <dbReference type="Proteomes" id="UP000664859"/>
    </source>
</evidence>
<keyword evidence="3 6" id="KW-1133">Transmembrane helix</keyword>
<dbReference type="InterPro" id="IPR029016">
    <property type="entry name" value="GAF-like_dom_sf"/>
</dbReference>
<evidence type="ECO:0000256" key="2">
    <source>
        <dbReference type="ARBA" id="ARBA00022692"/>
    </source>
</evidence>
<dbReference type="AlphaFoldDB" id="A0A835YYR0"/>
<proteinExistence type="predicted"/>
<dbReference type="PANTHER" id="PTHR21706:SF15">
    <property type="entry name" value="TRANSMEMBRANE PROTEIN 65"/>
    <property type="match status" value="1"/>
</dbReference>
<feature type="compositionally biased region" description="Low complexity" evidence="5">
    <location>
        <begin position="380"/>
        <end position="389"/>
    </location>
</feature>
<keyword evidence="9" id="KW-1185">Reference proteome</keyword>
<dbReference type="Pfam" id="PF01590">
    <property type="entry name" value="GAF"/>
    <property type="match status" value="1"/>
</dbReference>
<evidence type="ECO:0000256" key="6">
    <source>
        <dbReference type="SAM" id="Phobius"/>
    </source>
</evidence>
<evidence type="ECO:0000259" key="7">
    <source>
        <dbReference type="SMART" id="SM00065"/>
    </source>
</evidence>
<comment type="caution">
    <text evidence="8">The sequence shown here is derived from an EMBL/GenBank/DDBJ whole genome shotgun (WGS) entry which is preliminary data.</text>
</comment>
<dbReference type="SUPFAM" id="SSF55781">
    <property type="entry name" value="GAF domain-like"/>
    <property type="match status" value="1"/>
</dbReference>
<dbReference type="Pfam" id="PF10507">
    <property type="entry name" value="TMEM65"/>
    <property type="match status" value="1"/>
</dbReference>
<evidence type="ECO:0000256" key="3">
    <source>
        <dbReference type="ARBA" id="ARBA00022989"/>
    </source>
</evidence>
<dbReference type="OrthoDB" id="430821at2759"/>
<feature type="transmembrane region" description="Helical" evidence="6">
    <location>
        <begin position="81"/>
        <end position="103"/>
    </location>
</feature>
<name>A0A835YYR0_9STRA</name>
<gene>
    <name evidence="8" type="ORF">JKP88DRAFT_317526</name>
</gene>
<sequence>MEQDTTSTTAPTKPNDSAAATPPIDNAEVLRRVSLYLEEDDAIAHTLAKCLTPESARALSAALDSTEYTVHEPRALALRRVALRSGVPFVAFGIMDNAIMIIAGEYIDLTLGVTLGISTMAAAALGNLVSDLAGVGLGGVVEGWAAKIGLPDPGLSRAQMNLRSVRTAGHIGCAIGVTIGCLLGMFPLLLLPSPEALEEKKRIEKTVALVDVVMHEATDFLDCEGVTLFIADHDQQKLWSQLRGYDSIRDLTLSFDEGPVGRVAREGKPLNLPADAATKSVLCMPVTDSRHKVRAVVQAVGKRGDKTPPPSTAADDTDVLSAASAAASFTAADEAALAALCSHISADLEALERTGAAQADLRQTLSLLRSHGDLSPLDFPPARRSSVRPVAPPPPPV</sequence>
<feature type="domain" description="GAF" evidence="7">
    <location>
        <begin position="205"/>
        <end position="358"/>
    </location>
</feature>
<dbReference type="PANTHER" id="PTHR21706">
    <property type="entry name" value="TRANSMEMBRANE PROTEIN 65"/>
    <property type="match status" value="1"/>
</dbReference>
<organism evidence="8 9">
    <name type="scientific">Tribonema minus</name>
    <dbReference type="NCBI Taxonomy" id="303371"/>
    <lineage>
        <taxon>Eukaryota</taxon>
        <taxon>Sar</taxon>
        <taxon>Stramenopiles</taxon>
        <taxon>Ochrophyta</taxon>
        <taxon>PX clade</taxon>
        <taxon>Xanthophyceae</taxon>
        <taxon>Tribonematales</taxon>
        <taxon>Tribonemataceae</taxon>
        <taxon>Tribonema</taxon>
    </lineage>
</organism>
<protein>
    <recommendedName>
        <fullName evidence="7">GAF domain-containing protein</fullName>
    </recommendedName>
</protein>
<comment type="subcellular location">
    <subcellularLocation>
        <location evidence="1">Membrane</location>
        <topology evidence="1">Multi-pass membrane protein</topology>
    </subcellularLocation>
</comment>
<evidence type="ECO:0000256" key="5">
    <source>
        <dbReference type="SAM" id="MobiDB-lite"/>
    </source>
</evidence>
<dbReference type="GO" id="GO:0005739">
    <property type="term" value="C:mitochondrion"/>
    <property type="evidence" value="ECO:0007669"/>
    <property type="project" value="TreeGrafter"/>
</dbReference>
<evidence type="ECO:0000313" key="8">
    <source>
        <dbReference type="EMBL" id="KAG5183193.1"/>
    </source>
</evidence>
<feature type="transmembrane region" description="Helical" evidence="6">
    <location>
        <begin position="109"/>
        <end position="129"/>
    </location>
</feature>
<dbReference type="GO" id="GO:0016020">
    <property type="term" value="C:membrane"/>
    <property type="evidence" value="ECO:0007669"/>
    <property type="project" value="UniProtKB-SubCell"/>
</dbReference>
<dbReference type="Gene3D" id="3.30.450.40">
    <property type="match status" value="1"/>
</dbReference>
<dbReference type="InterPro" id="IPR003018">
    <property type="entry name" value="GAF"/>
</dbReference>
<evidence type="ECO:0000256" key="1">
    <source>
        <dbReference type="ARBA" id="ARBA00004141"/>
    </source>
</evidence>
<feature type="compositionally biased region" description="Polar residues" evidence="5">
    <location>
        <begin position="1"/>
        <end position="15"/>
    </location>
</feature>
<evidence type="ECO:0000256" key="4">
    <source>
        <dbReference type="ARBA" id="ARBA00023136"/>
    </source>
</evidence>
<dbReference type="EMBL" id="JAFCMP010000223">
    <property type="protein sequence ID" value="KAG5183193.1"/>
    <property type="molecule type" value="Genomic_DNA"/>
</dbReference>
<keyword evidence="4 6" id="KW-0472">Membrane</keyword>
<feature type="region of interest" description="Disordered" evidence="5">
    <location>
        <begin position="372"/>
        <end position="397"/>
    </location>
</feature>
<reference evidence="8" key="1">
    <citation type="submission" date="2021-02" db="EMBL/GenBank/DDBJ databases">
        <title>First Annotated Genome of the Yellow-green Alga Tribonema minus.</title>
        <authorList>
            <person name="Mahan K.M."/>
        </authorList>
    </citation>
    <scope>NUCLEOTIDE SEQUENCE</scope>
    <source>
        <strain evidence="8">UTEX B ZZ1240</strain>
    </source>
</reference>
<feature type="region of interest" description="Disordered" evidence="5">
    <location>
        <begin position="1"/>
        <end position="23"/>
    </location>
</feature>
<accession>A0A835YYR0</accession>
<dbReference type="Proteomes" id="UP000664859">
    <property type="component" value="Unassembled WGS sequence"/>
</dbReference>
<feature type="transmembrane region" description="Helical" evidence="6">
    <location>
        <begin position="167"/>
        <end position="191"/>
    </location>
</feature>
<keyword evidence="2 6" id="KW-0812">Transmembrane</keyword>
<dbReference type="InterPro" id="IPR019537">
    <property type="entry name" value="TMEM65"/>
</dbReference>